<dbReference type="Gene3D" id="2.40.170.20">
    <property type="entry name" value="TonB-dependent receptor, beta-barrel domain"/>
    <property type="match status" value="1"/>
</dbReference>
<dbReference type="SUPFAM" id="SSF56935">
    <property type="entry name" value="Porins"/>
    <property type="match status" value="1"/>
</dbReference>
<evidence type="ECO:0000256" key="5">
    <source>
        <dbReference type="ARBA" id="ARBA00022692"/>
    </source>
</evidence>
<dbReference type="RefSeq" id="WP_092171537.1">
    <property type="nucleotide sequence ID" value="NZ_FNZH01000002.1"/>
</dbReference>
<evidence type="ECO:0000256" key="7">
    <source>
        <dbReference type="ARBA" id="ARBA00023065"/>
    </source>
</evidence>
<evidence type="ECO:0000259" key="12">
    <source>
        <dbReference type="Pfam" id="PF07715"/>
    </source>
</evidence>
<comment type="subcellular location">
    <subcellularLocation>
        <location evidence="1 11">Cell outer membrane</location>
        <topology evidence="1 11">Multi-pass membrane protein</topology>
    </subcellularLocation>
</comment>
<dbReference type="InterPro" id="IPR023997">
    <property type="entry name" value="TonB-dep_OMP_SusC/RagA_CS"/>
</dbReference>
<dbReference type="PANTHER" id="PTHR32552">
    <property type="entry name" value="FERRICHROME IRON RECEPTOR-RELATED"/>
    <property type="match status" value="1"/>
</dbReference>
<dbReference type="Proteomes" id="UP000199403">
    <property type="component" value="Unassembled WGS sequence"/>
</dbReference>
<keyword evidence="6" id="KW-0408">Iron</keyword>
<dbReference type="InterPro" id="IPR037066">
    <property type="entry name" value="Plug_dom_sf"/>
</dbReference>
<evidence type="ECO:0000256" key="11">
    <source>
        <dbReference type="PROSITE-ProRule" id="PRU01360"/>
    </source>
</evidence>
<keyword evidence="14" id="KW-1185">Reference proteome</keyword>
<dbReference type="OrthoDB" id="9768177at2"/>
<evidence type="ECO:0000256" key="2">
    <source>
        <dbReference type="ARBA" id="ARBA00022448"/>
    </source>
</evidence>
<keyword evidence="7" id="KW-0406">Ion transport</keyword>
<dbReference type="Gene3D" id="2.60.40.1120">
    <property type="entry name" value="Carboxypeptidase-like, regulatory domain"/>
    <property type="match status" value="1"/>
</dbReference>
<dbReference type="InterPro" id="IPR023996">
    <property type="entry name" value="TonB-dep_OMP_SusC/RagA"/>
</dbReference>
<dbReference type="NCBIfam" id="TIGR04056">
    <property type="entry name" value="OMP_RagA_SusC"/>
    <property type="match status" value="1"/>
</dbReference>
<dbReference type="GO" id="GO:0006826">
    <property type="term" value="P:iron ion transport"/>
    <property type="evidence" value="ECO:0007669"/>
    <property type="project" value="UniProtKB-KW"/>
</dbReference>
<evidence type="ECO:0000256" key="3">
    <source>
        <dbReference type="ARBA" id="ARBA00022452"/>
    </source>
</evidence>
<dbReference type="PROSITE" id="PS52016">
    <property type="entry name" value="TONB_DEPENDENT_REC_3"/>
    <property type="match status" value="1"/>
</dbReference>
<dbReference type="InterPro" id="IPR039426">
    <property type="entry name" value="TonB-dep_rcpt-like"/>
</dbReference>
<evidence type="ECO:0000256" key="6">
    <source>
        <dbReference type="ARBA" id="ARBA00023004"/>
    </source>
</evidence>
<dbReference type="PANTHER" id="PTHR32552:SF81">
    <property type="entry name" value="TONB-DEPENDENT OUTER MEMBRANE RECEPTOR"/>
    <property type="match status" value="1"/>
</dbReference>
<keyword evidence="10 11" id="KW-0998">Cell outer membrane</keyword>
<dbReference type="GO" id="GO:0009279">
    <property type="term" value="C:cell outer membrane"/>
    <property type="evidence" value="ECO:0007669"/>
    <property type="project" value="UniProtKB-SubCell"/>
</dbReference>
<keyword evidence="5 11" id="KW-0812">Transmembrane</keyword>
<keyword evidence="3 11" id="KW-1134">Transmembrane beta strand</keyword>
<keyword evidence="4" id="KW-0410">Iron transport</keyword>
<dbReference type="Pfam" id="PF07715">
    <property type="entry name" value="Plug"/>
    <property type="match status" value="1"/>
</dbReference>
<keyword evidence="8" id="KW-0798">TonB box</keyword>
<dbReference type="Gene3D" id="2.170.130.10">
    <property type="entry name" value="TonB-dependent receptor, plug domain"/>
    <property type="match status" value="1"/>
</dbReference>
<dbReference type="NCBIfam" id="TIGR04057">
    <property type="entry name" value="SusC_RagA_signa"/>
    <property type="match status" value="1"/>
</dbReference>
<accession>A0A1H6W6M1</accession>
<gene>
    <name evidence="13" type="ORF">SAMN05192553_102521</name>
</gene>
<name>A0A1H6W6M1_9BACT</name>
<keyword evidence="2 11" id="KW-0813">Transport</keyword>
<evidence type="ECO:0000313" key="14">
    <source>
        <dbReference type="Proteomes" id="UP000199403"/>
    </source>
</evidence>
<evidence type="ECO:0000256" key="8">
    <source>
        <dbReference type="ARBA" id="ARBA00023077"/>
    </source>
</evidence>
<evidence type="ECO:0000256" key="1">
    <source>
        <dbReference type="ARBA" id="ARBA00004571"/>
    </source>
</evidence>
<dbReference type="InterPro" id="IPR008969">
    <property type="entry name" value="CarboxyPept-like_regulatory"/>
</dbReference>
<comment type="similarity">
    <text evidence="11">Belongs to the TonB-dependent receptor family.</text>
</comment>
<protein>
    <submittedName>
        <fullName evidence="13">TonB-linked outer membrane protein, SusC/RagA family</fullName>
    </submittedName>
</protein>
<dbReference type="Pfam" id="PF13715">
    <property type="entry name" value="CarbopepD_reg_2"/>
    <property type="match status" value="1"/>
</dbReference>
<dbReference type="FunFam" id="2.60.40.1120:FF:000003">
    <property type="entry name" value="Outer membrane protein Omp121"/>
    <property type="match status" value="1"/>
</dbReference>
<evidence type="ECO:0000313" key="13">
    <source>
        <dbReference type="EMBL" id="SEJ12639.1"/>
    </source>
</evidence>
<dbReference type="AlphaFoldDB" id="A0A1H6W6M1"/>
<organism evidence="13 14">
    <name type="scientific">Cyclobacterium xiamenense</name>
    <dbReference type="NCBI Taxonomy" id="1297121"/>
    <lineage>
        <taxon>Bacteria</taxon>
        <taxon>Pseudomonadati</taxon>
        <taxon>Bacteroidota</taxon>
        <taxon>Cytophagia</taxon>
        <taxon>Cytophagales</taxon>
        <taxon>Cyclobacteriaceae</taxon>
        <taxon>Cyclobacterium</taxon>
    </lineage>
</organism>
<evidence type="ECO:0000256" key="10">
    <source>
        <dbReference type="ARBA" id="ARBA00023237"/>
    </source>
</evidence>
<dbReference type="STRING" id="1416801.SAMN05192553_102521"/>
<dbReference type="SUPFAM" id="SSF49464">
    <property type="entry name" value="Carboxypeptidase regulatory domain-like"/>
    <property type="match status" value="1"/>
</dbReference>
<dbReference type="InterPro" id="IPR012910">
    <property type="entry name" value="Plug_dom"/>
</dbReference>
<feature type="domain" description="TonB-dependent receptor plug" evidence="12">
    <location>
        <begin position="131"/>
        <end position="256"/>
    </location>
</feature>
<keyword evidence="9 11" id="KW-0472">Membrane</keyword>
<sequence length="1078" mass="118387">MKNFTHAPNRRSGGRNSFTWLFLLIGFLSVGSVQAQSLTVTGKVVDENAMSIPGASVLVKGTTKGAATDINGEFSLTLSESEKELEVSFIGYNKKEVAIGNQSEITISLTPEETALSEVVVTALGVKRDERALGYTVQQVDTRGLDEAKETNIVNSLTGKIAGVQISNSSGNIGGSSRITIRGINSISGNNQPLFVVDGTPIDNSNYNSTDQVSGNGGRDYGNAAQDINPDDVESISVLKGPSASALYGSRASNGVILITTKSGAKNKGIGVSINSSTMVSNVFLLPEMQNEYGGGFSLDFEEVVDPLDGLTYKVVNTNANNSWGPRFDGTPVRHWDSMYPGEPNYGEVRPWQATPNNIRDFFETGVTLSNNVSISGGDDKSSFRLSYTNLDQTGVMPNSSLNRNTIAVSANTQITDKFSAGAKINYIRTEALGRPATGDWSPERPVNVLTYWYAWTQRQIDPARLRNYQSDRYYHMTWNTQGLGRHTEQSYNNNPYFTLFESYNNDLKDRVFGNINISYQILPELSVTLFARTDFYTDVREDRASIGGYLQNAYEKDLYNFREDNFELLGQYNTEFGDDFSLGVTFGGNIRKNTFTNNYTRTQGGLSVPNFYNLVASLQRPEIRDFKSEREVHSIYASGNLGYRDFLFLEASLRNDWSSTLPVDNNSYLYPAVSSSFVFSNLMTGADFISFGKMRLGWAQVGNDTDPYRLINTYANGDPYANTSVFTVDDVLRNSNLKPEIVSNLEAGLDLRFLENRIGLDFTVYKVNTFNQILALPVSSTTGFQSLIVNAGEMENKGIEVMLSGTPIERNDFSWDVNLNLARNRNRVLELAEGQDNFELGGRDGTNSVNATVGQPYGTIITPNVIYHEETGKPIVGSNGFYLRNPGEVVGSILPDVTGGFSNTFTYRGISLSALIDFQSGGSFWSETVQNGIANGQFIESVGDNDRGVPKRSPVSEGGGIRADAVFENGEPNTVYLEAQNYLKQMYSLDGLSVYDASYVKLREISLGYNVPSVMLRNLFINGLRVSVFSRNVALLHSNVPHIDPSEIAYGSSNVQGLEGASLPAPRMIGFNINIKL</sequence>
<reference evidence="14" key="1">
    <citation type="submission" date="2016-10" db="EMBL/GenBank/DDBJ databases">
        <authorList>
            <person name="Varghese N."/>
            <person name="Submissions S."/>
        </authorList>
    </citation>
    <scope>NUCLEOTIDE SEQUENCE [LARGE SCALE GENOMIC DNA]</scope>
    <source>
        <strain evidence="14">IBRC-M 10761</strain>
    </source>
</reference>
<dbReference type="InterPro" id="IPR036942">
    <property type="entry name" value="Beta-barrel_TonB_sf"/>
</dbReference>
<evidence type="ECO:0000256" key="9">
    <source>
        <dbReference type="ARBA" id="ARBA00023136"/>
    </source>
</evidence>
<evidence type="ECO:0000256" key="4">
    <source>
        <dbReference type="ARBA" id="ARBA00022496"/>
    </source>
</evidence>
<dbReference type="EMBL" id="FNZH01000002">
    <property type="protein sequence ID" value="SEJ12639.1"/>
    <property type="molecule type" value="Genomic_DNA"/>
</dbReference>
<proteinExistence type="inferred from homology"/>